<dbReference type="SUPFAM" id="SSF55729">
    <property type="entry name" value="Acyl-CoA N-acyltransferases (Nat)"/>
    <property type="match status" value="1"/>
</dbReference>
<dbReference type="STRING" id="694270.A0A395S4N6"/>
<protein>
    <recommendedName>
        <fullName evidence="1">N-acetyltransferase domain-containing protein</fullName>
    </recommendedName>
</protein>
<feature type="domain" description="N-acetyltransferase" evidence="1">
    <location>
        <begin position="67"/>
        <end position="229"/>
    </location>
</feature>
<dbReference type="PROSITE" id="PS51186">
    <property type="entry name" value="GNAT"/>
    <property type="match status" value="1"/>
</dbReference>
<dbReference type="AlphaFoldDB" id="A0A395S4N6"/>
<dbReference type="Proteomes" id="UP000266234">
    <property type="component" value="Unassembled WGS sequence"/>
</dbReference>
<reference evidence="2 3" key="1">
    <citation type="journal article" date="2018" name="PLoS Pathog.">
        <title>Evolution of structural diversity of trichothecenes, a family of toxins produced by plant pathogenic and entomopathogenic fungi.</title>
        <authorList>
            <person name="Proctor R.H."/>
            <person name="McCormick S.P."/>
            <person name="Kim H.S."/>
            <person name="Cardoza R.E."/>
            <person name="Stanley A.M."/>
            <person name="Lindo L."/>
            <person name="Kelly A."/>
            <person name="Brown D.W."/>
            <person name="Lee T."/>
            <person name="Vaughan M.M."/>
            <person name="Alexander N.J."/>
            <person name="Busman M."/>
            <person name="Gutierrez S."/>
        </authorList>
    </citation>
    <scope>NUCLEOTIDE SEQUENCE [LARGE SCALE GENOMIC DNA]</scope>
    <source>
        <strain evidence="2 3">NRRL 20695</strain>
    </source>
</reference>
<dbReference type="InterPro" id="IPR000182">
    <property type="entry name" value="GNAT_dom"/>
</dbReference>
<accession>A0A395S4N6</accession>
<organism evidence="2 3">
    <name type="scientific">Fusarium longipes</name>
    <dbReference type="NCBI Taxonomy" id="694270"/>
    <lineage>
        <taxon>Eukaryota</taxon>
        <taxon>Fungi</taxon>
        <taxon>Dikarya</taxon>
        <taxon>Ascomycota</taxon>
        <taxon>Pezizomycotina</taxon>
        <taxon>Sordariomycetes</taxon>
        <taxon>Hypocreomycetidae</taxon>
        <taxon>Hypocreales</taxon>
        <taxon>Nectriaceae</taxon>
        <taxon>Fusarium</taxon>
    </lineage>
</organism>
<dbReference type="PANTHER" id="PTHR42791:SF1">
    <property type="entry name" value="N-ACETYLTRANSFERASE DOMAIN-CONTAINING PROTEIN"/>
    <property type="match status" value="1"/>
</dbReference>
<dbReference type="OrthoDB" id="2115692at2759"/>
<dbReference type="InterPro" id="IPR052523">
    <property type="entry name" value="Trichothecene_AcTrans"/>
</dbReference>
<dbReference type="CDD" id="cd04301">
    <property type="entry name" value="NAT_SF"/>
    <property type="match status" value="1"/>
</dbReference>
<comment type="caution">
    <text evidence="2">The sequence shown here is derived from an EMBL/GenBank/DDBJ whole genome shotgun (WGS) entry which is preliminary data.</text>
</comment>
<evidence type="ECO:0000313" key="3">
    <source>
        <dbReference type="Proteomes" id="UP000266234"/>
    </source>
</evidence>
<gene>
    <name evidence="2" type="ORF">FLONG3_8635</name>
</gene>
<evidence type="ECO:0000259" key="1">
    <source>
        <dbReference type="PROSITE" id="PS51186"/>
    </source>
</evidence>
<dbReference type="Pfam" id="PF13508">
    <property type="entry name" value="Acetyltransf_7"/>
    <property type="match status" value="1"/>
</dbReference>
<dbReference type="Gene3D" id="3.40.630.30">
    <property type="match status" value="1"/>
</dbReference>
<evidence type="ECO:0000313" key="2">
    <source>
        <dbReference type="EMBL" id="RGP67072.1"/>
    </source>
</evidence>
<keyword evidence="3" id="KW-1185">Reference proteome</keyword>
<dbReference type="GO" id="GO:0016747">
    <property type="term" value="F:acyltransferase activity, transferring groups other than amino-acyl groups"/>
    <property type="evidence" value="ECO:0007669"/>
    <property type="project" value="InterPro"/>
</dbReference>
<dbReference type="InterPro" id="IPR016181">
    <property type="entry name" value="Acyl_CoA_acyltransferase"/>
</dbReference>
<name>A0A395S4N6_9HYPO</name>
<proteinExistence type="predicted"/>
<dbReference type="PANTHER" id="PTHR42791">
    <property type="entry name" value="GNAT FAMILY ACETYLTRANSFERASE"/>
    <property type="match status" value="1"/>
</dbReference>
<dbReference type="EMBL" id="PXOG01000211">
    <property type="protein sequence ID" value="RGP67072.1"/>
    <property type="molecule type" value="Genomic_DNA"/>
</dbReference>
<sequence>MNPLKTSIKIVRISSLDEAYQLVDLACQAFKDDPIYALLLPNHWEHPESFREAWSANFREEYGKRGSVILAARREDEDDFIAFAVWARHGTSYVAQSWQGDTWDKKLMRLKITWENIYGTITGGPDPNIVSTEAIKYMVAGAREADRLNPAERWGLNWLGVSPKCQGTGIGKRLVQWGIDRSEEEGVPATLVSSAPGLPLYEKLGFKEIGRSIYDKEGNSQPVMLRPVAGHEKDAER</sequence>